<dbReference type="SUPFAM" id="SSF53649">
    <property type="entry name" value="Alkaline phosphatase-like"/>
    <property type="match status" value="1"/>
</dbReference>
<dbReference type="GO" id="GO:0046872">
    <property type="term" value="F:metal ion binding"/>
    <property type="evidence" value="ECO:0007669"/>
    <property type="project" value="InterPro"/>
</dbReference>
<gene>
    <name evidence="1" type="ORF">METZ01_LOCUS108205</name>
</gene>
<evidence type="ECO:0000313" key="1">
    <source>
        <dbReference type="EMBL" id="SVA55351.1"/>
    </source>
</evidence>
<dbReference type="AlphaFoldDB" id="A0A381WSU3"/>
<dbReference type="EMBL" id="UINC01012712">
    <property type="protein sequence ID" value="SVA55351.1"/>
    <property type="molecule type" value="Genomic_DNA"/>
</dbReference>
<proteinExistence type="predicted"/>
<dbReference type="GO" id="GO:0006096">
    <property type="term" value="P:glycolytic process"/>
    <property type="evidence" value="ECO:0007669"/>
    <property type="project" value="UniProtKB-KW"/>
</dbReference>
<dbReference type="PANTHER" id="PTHR31209">
    <property type="entry name" value="COFACTOR-INDEPENDENT PHOSPHOGLYCERATE MUTASE"/>
    <property type="match status" value="1"/>
</dbReference>
<protein>
    <submittedName>
        <fullName evidence="1">Uncharacterized protein</fullName>
    </submittedName>
</protein>
<dbReference type="Pfam" id="PF10143">
    <property type="entry name" value="PhosphMutase"/>
    <property type="match status" value="1"/>
</dbReference>
<reference evidence="1" key="1">
    <citation type="submission" date="2018-05" db="EMBL/GenBank/DDBJ databases">
        <authorList>
            <person name="Lanie J.A."/>
            <person name="Ng W.-L."/>
            <person name="Kazmierczak K.M."/>
            <person name="Andrzejewski T.M."/>
            <person name="Davidsen T.M."/>
            <person name="Wayne K.J."/>
            <person name="Tettelin H."/>
            <person name="Glass J.I."/>
            <person name="Rusch D."/>
            <person name="Podicherti R."/>
            <person name="Tsui H.-C.T."/>
            <person name="Winkler M.E."/>
        </authorList>
    </citation>
    <scope>NUCLEOTIDE SEQUENCE</scope>
</reference>
<dbReference type="InterPro" id="IPR017850">
    <property type="entry name" value="Alkaline_phosphatase_core_sf"/>
</dbReference>
<dbReference type="Gene3D" id="3.40.720.10">
    <property type="entry name" value="Alkaline Phosphatase, subunit A"/>
    <property type="match status" value="1"/>
</dbReference>
<dbReference type="PANTHER" id="PTHR31209:SF0">
    <property type="entry name" value="METALLOENZYME DOMAIN-CONTAINING PROTEIN"/>
    <property type="match status" value="1"/>
</dbReference>
<sequence>MIDFQYLSSIRKQTASKIVMIVVDGLGGMTDPSTGNSELEAAVLPNLDKLAANSSCGVSTPVLPGITPGSGPGHMALFGYNPIKYLLGRGVLEGL</sequence>
<dbReference type="GO" id="GO:0004619">
    <property type="term" value="F:phosphoglycerate mutase activity"/>
    <property type="evidence" value="ECO:0007669"/>
    <property type="project" value="UniProtKB-EC"/>
</dbReference>
<dbReference type="InterPro" id="IPR004456">
    <property type="entry name" value="Pglycerate_mutase_ApgM"/>
</dbReference>
<name>A0A381WSU3_9ZZZZ</name>
<feature type="non-terminal residue" evidence="1">
    <location>
        <position position="95"/>
    </location>
</feature>
<organism evidence="1">
    <name type="scientific">marine metagenome</name>
    <dbReference type="NCBI Taxonomy" id="408172"/>
    <lineage>
        <taxon>unclassified sequences</taxon>
        <taxon>metagenomes</taxon>
        <taxon>ecological metagenomes</taxon>
    </lineage>
</organism>
<accession>A0A381WSU3</accession>